<proteinExistence type="predicted"/>
<accession>A0ABV3SZ35</accession>
<keyword evidence="3" id="KW-1185">Reference proteome</keyword>
<evidence type="ECO:0000259" key="1">
    <source>
        <dbReference type="Pfam" id="PF13349"/>
    </source>
</evidence>
<gene>
    <name evidence="2" type="ORF">AB3X52_11325</name>
</gene>
<name>A0ABV3SZ35_9ACTN</name>
<dbReference type="RefSeq" id="WP_367994179.1">
    <property type="nucleotide sequence ID" value="NZ_JBFPJR010000017.1"/>
</dbReference>
<protein>
    <submittedName>
        <fullName evidence="2">DUF4097 domain-containing protein</fullName>
    </submittedName>
</protein>
<sequence>MTVYTFGTPGAIRLYVELGKGRLDVTANDTDTTTVTVEGDDPDEVRVTREGDLVSVVAPRDRGLFGLGGKGHSVAVTLPEGSAMRAQTGSADVAAVGALGTAQVKTGSGELDLDRVTGAAELATGSGDIAVGRVGGRLGVKTGSGDIRIVEADGTVRVSTGSGDVQLDHTTDAVEVKTGSGDLRIGTASGEIAMATGSGDLEIRALTRGRLVGKGASGDIRIGVPAGTPVWTDLSTVSGQIRSGLKGAGQPAEGQDHVELRARTVSGDITLIEA</sequence>
<dbReference type="EMBL" id="JBFPJR010000017">
    <property type="protein sequence ID" value="MEX0428212.1"/>
    <property type="molecule type" value="Genomic_DNA"/>
</dbReference>
<evidence type="ECO:0000313" key="3">
    <source>
        <dbReference type="Proteomes" id="UP001556631"/>
    </source>
</evidence>
<dbReference type="Gene3D" id="2.160.20.120">
    <property type="match status" value="1"/>
</dbReference>
<comment type="caution">
    <text evidence="2">The sequence shown here is derived from an EMBL/GenBank/DDBJ whole genome shotgun (WGS) entry which is preliminary data.</text>
</comment>
<dbReference type="Pfam" id="PF13349">
    <property type="entry name" value="DUF4097"/>
    <property type="match status" value="1"/>
</dbReference>
<dbReference type="Proteomes" id="UP001556631">
    <property type="component" value="Unassembled WGS sequence"/>
</dbReference>
<organism evidence="2 3">
    <name type="scientific">Nocardioides eburneus</name>
    <dbReference type="NCBI Taxonomy" id="3231482"/>
    <lineage>
        <taxon>Bacteria</taxon>
        <taxon>Bacillati</taxon>
        <taxon>Actinomycetota</taxon>
        <taxon>Actinomycetes</taxon>
        <taxon>Propionibacteriales</taxon>
        <taxon>Nocardioidaceae</taxon>
        <taxon>Nocardioides</taxon>
    </lineage>
</organism>
<evidence type="ECO:0000313" key="2">
    <source>
        <dbReference type="EMBL" id="MEX0428212.1"/>
    </source>
</evidence>
<dbReference type="InterPro" id="IPR025164">
    <property type="entry name" value="Toastrack_DUF4097"/>
</dbReference>
<feature type="domain" description="DUF4097" evidence="1">
    <location>
        <begin position="23"/>
        <end position="185"/>
    </location>
</feature>
<reference evidence="2 3" key="1">
    <citation type="submission" date="2024-07" db="EMBL/GenBank/DDBJ databases">
        <authorList>
            <person name="Lee S."/>
            <person name="Kang M."/>
        </authorList>
    </citation>
    <scope>NUCLEOTIDE SEQUENCE [LARGE SCALE GENOMIC DNA]</scope>
    <source>
        <strain evidence="2 3">DS6</strain>
    </source>
</reference>